<dbReference type="OrthoDB" id="8526323at2"/>
<dbReference type="InterPro" id="IPR036411">
    <property type="entry name" value="TorD-like_sf"/>
</dbReference>
<dbReference type="eggNOG" id="COG3381">
    <property type="taxonomic scope" value="Bacteria"/>
</dbReference>
<evidence type="ECO:0000256" key="1">
    <source>
        <dbReference type="ARBA" id="ARBA00023186"/>
    </source>
</evidence>
<dbReference type="Gene3D" id="1.10.3480.10">
    <property type="entry name" value="TorD-like"/>
    <property type="match status" value="1"/>
</dbReference>
<dbReference type="RefSeq" id="WP_002683309.1">
    <property type="nucleotide sequence ID" value="NZ_JH600070.1"/>
</dbReference>
<dbReference type="SUPFAM" id="SSF89155">
    <property type="entry name" value="TorD-like"/>
    <property type="match status" value="1"/>
</dbReference>
<name>I3CCR1_9GAMM</name>
<dbReference type="InterPro" id="IPR020945">
    <property type="entry name" value="DMSO/NO3_reduct_chaperone"/>
</dbReference>
<organism evidence="2 3">
    <name type="scientific">Beggiatoa alba B18LD</name>
    <dbReference type="NCBI Taxonomy" id="395493"/>
    <lineage>
        <taxon>Bacteria</taxon>
        <taxon>Pseudomonadati</taxon>
        <taxon>Pseudomonadota</taxon>
        <taxon>Gammaproteobacteria</taxon>
        <taxon>Thiotrichales</taxon>
        <taxon>Thiotrichaceae</taxon>
        <taxon>Beggiatoa</taxon>
    </lineage>
</organism>
<dbReference type="InterPro" id="IPR050289">
    <property type="entry name" value="TorD/DmsD_chaperones"/>
</dbReference>
<protein>
    <submittedName>
        <fullName evidence="2">Putative component of anaerobic dehydrogenase</fullName>
    </submittedName>
</protein>
<keyword evidence="1" id="KW-0143">Chaperone</keyword>
<dbReference type="HOGENOM" id="CLU_077650_2_0_6"/>
<gene>
    <name evidence="2" type="ORF">BegalDRAFT_0486</name>
</gene>
<evidence type="ECO:0000313" key="3">
    <source>
        <dbReference type="Proteomes" id="UP000005744"/>
    </source>
</evidence>
<dbReference type="PANTHER" id="PTHR34227">
    <property type="entry name" value="CHAPERONE PROTEIN YCDY"/>
    <property type="match status" value="1"/>
</dbReference>
<dbReference type="Proteomes" id="UP000005744">
    <property type="component" value="Unassembled WGS sequence"/>
</dbReference>
<accession>I3CCR1</accession>
<evidence type="ECO:0000313" key="2">
    <source>
        <dbReference type="EMBL" id="EIJ41404.1"/>
    </source>
</evidence>
<dbReference type="STRING" id="395493.BegalDRAFT_0486"/>
<reference evidence="2 3" key="1">
    <citation type="submission" date="2011-11" db="EMBL/GenBank/DDBJ databases">
        <title>Improved High-Quality Draft sequence of Beggiatoa alba B18lD.</title>
        <authorList>
            <consortium name="US DOE Joint Genome Institute"/>
            <person name="Lucas S."/>
            <person name="Han J."/>
            <person name="Lapidus A."/>
            <person name="Cheng J.-F."/>
            <person name="Goodwin L."/>
            <person name="Pitluck S."/>
            <person name="Peters L."/>
            <person name="Mikhailova N."/>
            <person name="Held B."/>
            <person name="Detter J.C."/>
            <person name="Han C."/>
            <person name="Tapia R."/>
            <person name="Land M."/>
            <person name="Hauser L."/>
            <person name="Kyrpides N."/>
            <person name="Ivanova N."/>
            <person name="Pagani I."/>
            <person name="Samuel K."/>
            <person name="Teske A."/>
            <person name="Mueller J."/>
            <person name="Woyke T."/>
        </authorList>
    </citation>
    <scope>NUCLEOTIDE SEQUENCE [LARGE SCALE GENOMIC DNA]</scope>
    <source>
        <strain evidence="2 3">B18LD</strain>
    </source>
</reference>
<proteinExistence type="predicted"/>
<keyword evidence="3" id="KW-1185">Reference proteome</keyword>
<sequence length="221" mass="24954">MSTTPVSQRTDTTAIAENMTILNEIDAGRARLYALLAGLLANPPSDTLLQQLGQLVSEPLQNDPDLQHNTASLPHALQALQQCAQQRCADLVADEYQNLFIGLGKGEIVPYRSWYVTGMLMDKPLALLREDLARLGLARHEDTYESEDHAAALCEVMNLLIIHADEYTFETQKQFFINHLSWLHKFFHDMQHAPSAQFYKQVGLLGKCFIQIEQQAFAMLR</sequence>
<dbReference type="AlphaFoldDB" id="I3CCR1"/>
<dbReference type="EMBL" id="JH600070">
    <property type="protein sequence ID" value="EIJ41404.1"/>
    <property type="molecule type" value="Genomic_DNA"/>
</dbReference>
<dbReference type="PANTHER" id="PTHR34227:SF1">
    <property type="entry name" value="DIMETHYL SULFOXIDE REDUCTASE CHAPERONE-RELATED"/>
    <property type="match status" value="1"/>
</dbReference>
<dbReference type="Pfam" id="PF02613">
    <property type="entry name" value="Nitrate_red_del"/>
    <property type="match status" value="1"/>
</dbReference>